<dbReference type="AlphaFoldDB" id="A0A1V9XLJ6"/>
<dbReference type="PANTHER" id="PTHR43201:SF5">
    <property type="entry name" value="MEDIUM-CHAIN ACYL-COA LIGASE ACSF2, MITOCHONDRIAL"/>
    <property type="match status" value="1"/>
</dbReference>
<dbReference type="GO" id="GO:0031956">
    <property type="term" value="F:medium-chain fatty acid-CoA ligase activity"/>
    <property type="evidence" value="ECO:0007669"/>
    <property type="project" value="UniProtKB-EC"/>
</dbReference>
<dbReference type="EMBL" id="MNPL01008224">
    <property type="protein sequence ID" value="OQR74321.1"/>
    <property type="molecule type" value="Genomic_DNA"/>
</dbReference>
<accession>A0A1V9XLJ6</accession>
<dbReference type="Proteomes" id="UP000192247">
    <property type="component" value="Unassembled WGS sequence"/>
</dbReference>
<dbReference type="InParanoid" id="A0A1V9XLJ6"/>
<evidence type="ECO:0000256" key="7">
    <source>
        <dbReference type="ARBA" id="ARBA00048277"/>
    </source>
</evidence>
<comment type="similarity">
    <text evidence="1">Belongs to the ATP-dependent AMP-binding enzyme family.</text>
</comment>
<evidence type="ECO:0000259" key="8">
    <source>
        <dbReference type="Pfam" id="PF00501"/>
    </source>
</evidence>
<sequence>MRSFLRSAIKPQRPIGQVVCPPQLKQPVCSCIQSSDSWQPAPTLSTTAIKEQTAMRSISTAAQHKRGYISTLNVSEAFDKAASENAQKPVCVFNDGLSRTFSEFHQDVAAFAGGLQQLNLSKHARIAIFAPTCYEWLVAKYAINRAGCVVVAMNSTAPKEETGHVLEKTETEAVIIGETFKYVDCYQIICDIFPELKSSGVLNAKRKLKHVISTTVERKPGTITLRELQSAGPTSATRMKLDDPAVIMQSSGSTGKPKSIVLSNGNVVSAAYQNFTAMRLRHSNVVMACLPLYHSFGYLCIEANNTLNGLTTVYTSTKPKPAEILEMMERQRVTTVHGTPTTFFDILNCSSFGRRDLSTVQNGTIGATTLHASVIQNVIEKLRLKDLMLGYGLTETSGACSFADGTNFRGYKPFPGTEFRIAKSAEEMTLDDQQARGEIQIRGATLFLEYLNDDVKTRATFTDDGWFRTKRCCSTLPLPRPMSQECPMSDSVKKSVRG</sequence>
<evidence type="ECO:0000256" key="1">
    <source>
        <dbReference type="ARBA" id="ARBA00006432"/>
    </source>
</evidence>
<dbReference type="PROSITE" id="PS00455">
    <property type="entry name" value="AMP_BINDING"/>
    <property type="match status" value="1"/>
</dbReference>
<evidence type="ECO:0000256" key="6">
    <source>
        <dbReference type="ARBA" id="ARBA00047319"/>
    </source>
</evidence>
<comment type="catalytic activity">
    <reaction evidence="6">
        <text>octanoate + ATP + CoA = octanoyl-CoA + AMP + diphosphate</text>
        <dbReference type="Rhea" id="RHEA:33631"/>
        <dbReference type="ChEBI" id="CHEBI:25646"/>
        <dbReference type="ChEBI" id="CHEBI:30616"/>
        <dbReference type="ChEBI" id="CHEBI:33019"/>
        <dbReference type="ChEBI" id="CHEBI:57287"/>
        <dbReference type="ChEBI" id="CHEBI:57386"/>
        <dbReference type="ChEBI" id="CHEBI:456215"/>
    </reaction>
</comment>
<proteinExistence type="inferred from homology"/>
<reference evidence="9 10" key="1">
    <citation type="journal article" date="2017" name="Gigascience">
        <title>Draft genome of the honey bee ectoparasitic mite, Tropilaelaps mercedesae, is shaped by the parasitic life history.</title>
        <authorList>
            <person name="Dong X."/>
            <person name="Armstrong S.D."/>
            <person name="Xia D."/>
            <person name="Makepeace B.L."/>
            <person name="Darby A.C."/>
            <person name="Kadowaki T."/>
        </authorList>
    </citation>
    <scope>NUCLEOTIDE SEQUENCE [LARGE SCALE GENOMIC DNA]</scope>
    <source>
        <strain evidence="9">Wuxi-XJTLU</strain>
    </source>
</reference>
<name>A0A1V9XLJ6_9ACAR</name>
<evidence type="ECO:0000256" key="4">
    <source>
        <dbReference type="ARBA" id="ARBA00039009"/>
    </source>
</evidence>
<dbReference type="OrthoDB" id="10253115at2759"/>
<evidence type="ECO:0000313" key="9">
    <source>
        <dbReference type="EMBL" id="OQR74321.1"/>
    </source>
</evidence>
<dbReference type="EC" id="6.2.1.2" evidence="4"/>
<dbReference type="Gene3D" id="3.40.50.12780">
    <property type="entry name" value="N-terminal domain of ligase-like"/>
    <property type="match status" value="1"/>
</dbReference>
<comment type="caution">
    <text evidence="9">The sequence shown here is derived from an EMBL/GenBank/DDBJ whole genome shotgun (WGS) entry which is preliminary data.</text>
</comment>
<organism evidence="9 10">
    <name type="scientific">Tropilaelaps mercedesae</name>
    <dbReference type="NCBI Taxonomy" id="418985"/>
    <lineage>
        <taxon>Eukaryota</taxon>
        <taxon>Metazoa</taxon>
        <taxon>Ecdysozoa</taxon>
        <taxon>Arthropoda</taxon>
        <taxon>Chelicerata</taxon>
        <taxon>Arachnida</taxon>
        <taxon>Acari</taxon>
        <taxon>Parasitiformes</taxon>
        <taxon>Mesostigmata</taxon>
        <taxon>Gamasina</taxon>
        <taxon>Dermanyssoidea</taxon>
        <taxon>Laelapidae</taxon>
        <taxon>Tropilaelaps</taxon>
    </lineage>
</organism>
<evidence type="ECO:0000256" key="2">
    <source>
        <dbReference type="ARBA" id="ARBA00022598"/>
    </source>
</evidence>
<comment type="catalytic activity">
    <reaction evidence="7">
        <text>a medium-chain fatty acid + ATP + CoA = a medium-chain fatty acyl-CoA + AMP + diphosphate</text>
        <dbReference type="Rhea" id="RHEA:48340"/>
        <dbReference type="ChEBI" id="CHEBI:30616"/>
        <dbReference type="ChEBI" id="CHEBI:33019"/>
        <dbReference type="ChEBI" id="CHEBI:57287"/>
        <dbReference type="ChEBI" id="CHEBI:59558"/>
        <dbReference type="ChEBI" id="CHEBI:90546"/>
        <dbReference type="ChEBI" id="CHEBI:456215"/>
        <dbReference type="EC" id="6.2.1.2"/>
    </reaction>
</comment>
<dbReference type="InterPro" id="IPR042099">
    <property type="entry name" value="ANL_N_sf"/>
</dbReference>
<dbReference type="Pfam" id="PF00501">
    <property type="entry name" value="AMP-binding"/>
    <property type="match status" value="1"/>
</dbReference>
<evidence type="ECO:0000313" key="10">
    <source>
        <dbReference type="Proteomes" id="UP000192247"/>
    </source>
</evidence>
<dbReference type="SUPFAM" id="SSF56801">
    <property type="entry name" value="Acetyl-CoA synthetase-like"/>
    <property type="match status" value="1"/>
</dbReference>
<dbReference type="GO" id="GO:0006631">
    <property type="term" value="P:fatty acid metabolic process"/>
    <property type="evidence" value="ECO:0007669"/>
    <property type="project" value="TreeGrafter"/>
</dbReference>
<comment type="function">
    <text evidence="3">Acyl-CoA synthases catalyze the initial reaction in fatty acid metabolism, by forming a thioester with CoA. Has some preference toward medium-chain substrates. Plays a role in adipocyte differentiation.</text>
</comment>
<gene>
    <name evidence="9" type="ORF">BIW11_03439</name>
</gene>
<dbReference type="InterPro" id="IPR000873">
    <property type="entry name" value="AMP-dep_synth/lig_dom"/>
</dbReference>
<keyword evidence="10" id="KW-1185">Reference proteome</keyword>
<dbReference type="PANTHER" id="PTHR43201">
    <property type="entry name" value="ACYL-COA SYNTHETASE"/>
    <property type="match status" value="1"/>
</dbReference>
<dbReference type="InterPro" id="IPR020845">
    <property type="entry name" value="AMP-binding_CS"/>
</dbReference>
<evidence type="ECO:0000256" key="3">
    <source>
        <dbReference type="ARBA" id="ARBA00037247"/>
    </source>
</evidence>
<feature type="domain" description="AMP-dependent synthetase/ligase" evidence="8">
    <location>
        <begin position="78"/>
        <end position="451"/>
    </location>
</feature>
<evidence type="ECO:0000256" key="5">
    <source>
        <dbReference type="ARBA" id="ARBA00039638"/>
    </source>
</evidence>
<protein>
    <recommendedName>
        <fullName evidence="5">Medium-chain acyl-CoA ligase ACSF2, mitochondrial</fullName>
        <ecNumber evidence="4">6.2.1.2</ecNumber>
    </recommendedName>
</protein>
<keyword evidence="2" id="KW-0436">Ligase</keyword>
<dbReference type="STRING" id="418985.A0A1V9XLJ6"/>